<proteinExistence type="predicted"/>
<protein>
    <recommendedName>
        <fullName evidence="3">YqaJ viral recombinase domain-containing protein</fullName>
    </recommendedName>
</protein>
<evidence type="ECO:0000313" key="1">
    <source>
        <dbReference type="EMBL" id="KAK9787613.1"/>
    </source>
</evidence>
<dbReference type="InterPro" id="IPR011604">
    <property type="entry name" value="PDDEXK-like_dom_sf"/>
</dbReference>
<evidence type="ECO:0008006" key="3">
    <source>
        <dbReference type="Google" id="ProtNLM"/>
    </source>
</evidence>
<accession>A0AAW1NMK3</accession>
<dbReference type="PANTHER" id="PTHR46609">
    <property type="entry name" value="EXONUCLEASE, PHAGE-TYPE/RECB, C-TERMINAL DOMAIN-CONTAINING PROTEIN"/>
    <property type="match status" value="1"/>
</dbReference>
<evidence type="ECO:0000313" key="2">
    <source>
        <dbReference type="Proteomes" id="UP001465755"/>
    </source>
</evidence>
<dbReference type="Gene3D" id="3.90.320.10">
    <property type="match status" value="1"/>
</dbReference>
<dbReference type="InterPro" id="IPR011335">
    <property type="entry name" value="Restrct_endonuc-II-like"/>
</dbReference>
<dbReference type="Proteomes" id="UP001465755">
    <property type="component" value="Unassembled WGS sequence"/>
</dbReference>
<dbReference type="InterPro" id="IPR051703">
    <property type="entry name" value="NF-kappa-B_Signaling_Reg"/>
</dbReference>
<dbReference type="GO" id="GO:0006281">
    <property type="term" value="P:DNA repair"/>
    <property type="evidence" value="ECO:0007669"/>
    <property type="project" value="UniProtKB-ARBA"/>
</dbReference>
<keyword evidence="2" id="KW-1185">Reference proteome</keyword>
<organism evidence="1 2">
    <name type="scientific">Symbiochloris irregularis</name>
    <dbReference type="NCBI Taxonomy" id="706552"/>
    <lineage>
        <taxon>Eukaryota</taxon>
        <taxon>Viridiplantae</taxon>
        <taxon>Chlorophyta</taxon>
        <taxon>core chlorophytes</taxon>
        <taxon>Trebouxiophyceae</taxon>
        <taxon>Trebouxiales</taxon>
        <taxon>Trebouxiaceae</taxon>
        <taxon>Symbiochloris</taxon>
    </lineage>
</organism>
<reference evidence="1 2" key="1">
    <citation type="journal article" date="2024" name="Nat. Commun.">
        <title>Phylogenomics reveals the evolutionary origins of lichenization in chlorophyte algae.</title>
        <authorList>
            <person name="Puginier C."/>
            <person name="Libourel C."/>
            <person name="Otte J."/>
            <person name="Skaloud P."/>
            <person name="Haon M."/>
            <person name="Grisel S."/>
            <person name="Petersen M."/>
            <person name="Berrin J.G."/>
            <person name="Delaux P.M."/>
            <person name="Dal Grande F."/>
            <person name="Keller J."/>
        </authorList>
    </citation>
    <scope>NUCLEOTIDE SEQUENCE [LARGE SCALE GENOMIC DNA]</scope>
    <source>
        <strain evidence="1 2">SAG 2036</strain>
    </source>
</reference>
<dbReference type="EMBL" id="JALJOQ010000244">
    <property type="protein sequence ID" value="KAK9787613.1"/>
    <property type="molecule type" value="Genomic_DNA"/>
</dbReference>
<dbReference type="SUPFAM" id="SSF52980">
    <property type="entry name" value="Restriction endonuclease-like"/>
    <property type="match status" value="1"/>
</dbReference>
<gene>
    <name evidence="1" type="ORF">WJX73_001321</name>
</gene>
<sequence length="425" mass="46425">MPSVQGIIGGPPCKQSFSMQFSRDPGLVAGHPARFRPHSCSSRLRSPRLAAINGSQSSGDVPNLLWQGITLDELRQHANFQGLPPVQDVMMTGHESYRYVRQGSGLWERLRAGMLLRQALGLPEHFADHAKTLSTYERLRLPTYTPDFQARVVNGSNAAPVGAPVSEADLLASIAQERACIEKRSVEAAFEGVHGVRLAWGTAQEAAALAGLMAAFPTSTLHEIGLCWLDTSTLPTDWGFLADSLPPLAASPDGLLFSPQEDIWDSALADDAAGSPACSSEIVEVKNTCPFRRSRGGSSFYIHDMGPRSHVPVMWVAQMQMEMLACPHKSPSALLVSRSATQGMTIFRMERSPEFQRSMLSVISRFWTEYVCKGVRPPENVHSDRGSSAHMDLLSLVRNVADSCEVVMHIEEPGKAPNHDARVFL</sequence>
<dbReference type="PANTHER" id="PTHR46609:SF6">
    <property type="entry name" value="EXONUCLEASE, PHAGE-TYPE_RECB, C-TERMINAL DOMAIN-CONTAINING PROTEIN-RELATED"/>
    <property type="match status" value="1"/>
</dbReference>
<name>A0AAW1NMK3_9CHLO</name>
<dbReference type="AlphaFoldDB" id="A0AAW1NMK3"/>
<comment type="caution">
    <text evidence="1">The sequence shown here is derived from an EMBL/GenBank/DDBJ whole genome shotgun (WGS) entry which is preliminary data.</text>
</comment>